<evidence type="ECO:0000259" key="2">
    <source>
        <dbReference type="PROSITE" id="PS50053"/>
    </source>
</evidence>
<dbReference type="Gene3D" id="1.10.8.10">
    <property type="entry name" value="DNA helicase RuvA subunit, C-terminal domain"/>
    <property type="match status" value="1"/>
</dbReference>
<dbReference type="SMART" id="SM00213">
    <property type="entry name" value="UBQ"/>
    <property type="match status" value="1"/>
</dbReference>
<feature type="domain" description="UBA" evidence="1">
    <location>
        <begin position="279"/>
        <end position="323"/>
    </location>
</feature>
<dbReference type="RefSeq" id="XP_068349113.1">
    <property type="nucleotide sequence ID" value="XM_068511691.1"/>
</dbReference>
<dbReference type="EMBL" id="MLAK01001207">
    <property type="protein sequence ID" value="OHS95976.1"/>
    <property type="molecule type" value="Genomic_DNA"/>
</dbReference>
<dbReference type="GO" id="GO:0006511">
    <property type="term" value="P:ubiquitin-dependent protein catabolic process"/>
    <property type="evidence" value="ECO:0007669"/>
    <property type="project" value="TreeGrafter"/>
</dbReference>
<dbReference type="OrthoDB" id="1043111at2759"/>
<dbReference type="InterPro" id="IPR015496">
    <property type="entry name" value="Ubiquilin"/>
</dbReference>
<dbReference type="InterPro" id="IPR015940">
    <property type="entry name" value="UBA"/>
</dbReference>
<gene>
    <name evidence="3" type="ORF">TRFO_37872</name>
</gene>
<accession>A0A1J4J9Z4</accession>
<dbReference type="PANTHER" id="PTHR10677:SF3">
    <property type="entry name" value="FI07626P-RELATED"/>
    <property type="match status" value="1"/>
</dbReference>
<evidence type="ECO:0000313" key="4">
    <source>
        <dbReference type="Proteomes" id="UP000179807"/>
    </source>
</evidence>
<dbReference type="InterPro" id="IPR029071">
    <property type="entry name" value="Ubiquitin-like_domsf"/>
</dbReference>
<dbReference type="PROSITE" id="PS50030">
    <property type="entry name" value="UBA"/>
    <property type="match status" value="1"/>
</dbReference>
<dbReference type="InterPro" id="IPR000626">
    <property type="entry name" value="Ubiquitin-like_dom"/>
</dbReference>
<name>A0A1J4J9Z4_9EUKA</name>
<dbReference type="SUPFAM" id="SSF54236">
    <property type="entry name" value="Ubiquitin-like"/>
    <property type="match status" value="1"/>
</dbReference>
<protein>
    <submittedName>
        <fullName evidence="3">Ubiquitin family protein</fullName>
    </submittedName>
</protein>
<evidence type="ECO:0000259" key="1">
    <source>
        <dbReference type="PROSITE" id="PS50030"/>
    </source>
</evidence>
<dbReference type="Gene3D" id="3.10.20.90">
    <property type="entry name" value="Phosphatidylinositol 3-kinase Catalytic Subunit, Chain A, domain 1"/>
    <property type="match status" value="1"/>
</dbReference>
<organism evidence="3 4">
    <name type="scientific">Tritrichomonas foetus</name>
    <dbReference type="NCBI Taxonomy" id="1144522"/>
    <lineage>
        <taxon>Eukaryota</taxon>
        <taxon>Metamonada</taxon>
        <taxon>Parabasalia</taxon>
        <taxon>Tritrichomonadida</taxon>
        <taxon>Tritrichomonadidae</taxon>
        <taxon>Tritrichomonas</taxon>
    </lineage>
</organism>
<dbReference type="GO" id="GO:0005829">
    <property type="term" value="C:cytosol"/>
    <property type="evidence" value="ECO:0007669"/>
    <property type="project" value="TreeGrafter"/>
</dbReference>
<dbReference type="VEuPathDB" id="TrichDB:TRFO_37872"/>
<dbReference type="InterPro" id="IPR009060">
    <property type="entry name" value="UBA-like_sf"/>
</dbReference>
<sequence>MLDAAMPSRLINFRIKRNDGSGFNVEFDMCSTVLSLKDFLANKTGYLSEQIRLVFSGQVLKDEMSLSYYKITTGSQIYFVPIIRKTPPHQKPYQLLNKMMQLLDKLPNASSSEYSLIVDEVNEILENPSVQSFSRINPDIEQLFLDAKEIIAHTERPISSKSKYFLAKAKDQVYDQFDQSPDGLRILQSFMEETEAYEDEFSNNQYSKYLTNIHYKKSISSQPLPDPWNNRRRKKSIFHNTALRLSSPSPALFFKEIPRTEENLPLIKVPTFESSFSFKLKSKFADQVAVLKKKGFNDENIILQALSETDGNIQLAEQLLRSKFR</sequence>
<dbReference type="SUPFAM" id="SSF46934">
    <property type="entry name" value="UBA-like"/>
    <property type="match status" value="1"/>
</dbReference>
<evidence type="ECO:0000313" key="3">
    <source>
        <dbReference type="EMBL" id="OHS95976.1"/>
    </source>
</evidence>
<comment type="caution">
    <text evidence="3">The sequence shown here is derived from an EMBL/GenBank/DDBJ whole genome shotgun (WGS) entry which is preliminary data.</text>
</comment>
<proteinExistence type="predicted"/>
<dbReference type="GeneID" id="94846395"/>
<keyword evidence="4" id="KW-1185">Reference proteome</keyword>
<feature type="domain" description="Ubiquitin-like" evidence="2">
    <location>
        <begin position="11"/>
        <end position="80"/>
    </location>
</feature>
<dbReference type="GO" id="GO:0031593">
    <property type="term" value="F:polyubiquitin modification-dependent protein binding"/>
    <property type="evidence" value="ECO:0007669"/>
    <property type="project" value="TreeGrafter"/>
</dbReference>
<dbReference type="PROSITE" id="PS50053">
    <property type="entry name" value="UBIQUITIN_2"/>
    <property type="match status" value="1"/>
</dbReference>
<dbReference type="Pfam" id="PF00240">
    <property type="entry name" value="ubiquitin"/>
    <property type="match status" value="1"/>
</dbReference>
<reference evidence="3" key="1">
    <citation type="submission" date="2016-10" db="EMBL/GenBank/DDBJ databases">
        <authorList>
            <person name="Benchimol M."/>
            <person name="Almeida L.G."/>
            <person name="Vasconcelos A.T."/>
            <person name="Perreira-Neves A."/>
            <person name="Rosa I.A."/>
            <person name="Tasca T."/>
            <person name="Bogo M.R."/>
            <person name="de Souza W."/>
        </authorList>
    </citation>
    <scope>NUCLEOTIDE SEQUENCE [LARGE SCALE GENOMIC DNA]</scope>
    <source>
        <strain evidence="3">K</strain>
    </source>
</reference>
<dbReference type="PANTHER" id="PTHR10677">
    <property type="entry name" value="UBIQUILIN"/>
    <property type="match status" value="1"/>
</dbReference>
<dbReference type="Proteomes" id="UP000179807">
    <property type="component" value="Unassembled WGS sequence"/>
</dbReference>
<dbReference type="AlphaFoldDB" id="A0A1J4J9Z4"/>